<dbReference type="EMBL" id="LXQA010023054">
    <property type="protein sequence ID" value="MCH92609.1"/>
    <property type="molecule type" value="Genomic_DNA"/>
</dbReference>
<comment type="similarity">
    <text evidence="2">Belongs to the SNU66/SART1 family.</text>
</comment>
<evidence type="ECO:0000256" key="4">
    <source>
        <dbReference type="SAM" id="MobiDB-lite"/>
    </source>
</evidence>
<evidence type="ECO:0000313" key="5">
    <source>
        <dbReference type="EMBL" id="MCH92609.1"/>
    </source>
</evidence>
<protein>
    <submittedName>
        <fullName evidence="5">U4/U6.U5 tri-snRNP-associated protein 1-like</fullName>
    </submittedName>
</protein>
<dbReference type="Pfam" id="PF03343">
    <property type="entry name" value="SART-1"/>
    <property type="match status" value="1"/>
</dbReference>
<dbReference type="Proteomes" id="UP000265520">
    <property type="component" value="Unassembled WGS sequence"/>
</dbReference>
<feature type="compositionally biased region" description="Basic and acidic residues" evidence="4">
    <location>
        <begin position="1"/>
        <end position="11"/>
    </location>
</feature>
<dbReference type="InterPro" id="IPR005011">
    <property type="entry name" value="SNU66/SART1"/>
</dbReference>
<name>A0A392N0B5_9FABA</name>
<sequence length="115" mass="12966">MDVDRNDKDDSPVNGVYTPVFTDDDDEDDLRKSLEKARRLVLKKQEEKGGAYGPEAIALLVASSNPTVDDDHNSTVGGESRLVFTEMKEFVWDLNHIDQEACKPEEVPVEEKKDE</sequence>
<proteinExistence type="inferred from homology"/>
<accession>A0A392N0B5</accession>
<dbReference type="PANTHER" id="PTHR14152:SF5">
    <property type="entry name" value="U4_U6.U5 TRI-SNRNP-ASSOCIATED PROTEIN 1"/>
    <property type="match status" value="1"/>
</dbReference>
<feature type="non-terminal residue" evidence="5">
    <location>
        <position position="115"/>
    </location>
</feature>
<comment type="caution">
    <text evidence="5">The sequence shown here is derived from an EMBL/GenBank/DDBJ whole genome shotgun (WGS) entry which is preliminary data.</text>
</comment>
<dbReference type="GO" id="GO:0046540">
    <property type="term" value="C:U4/U6 x U5 tri-snRNP complex"/>
    <property type="evidence" value="ECO:0007669"/>
    <property type="project" value="TreeGrafter"/>
</dbReference>
<gene>
    <name evidence="5" type="ORF">A2U01_0013549</name>
</gene>
<organism evidence="5 6">
    <name type="scientific">Trifolium medium</name>
    <dbReference type="NCBI Taxonomy" id="97028"/>
    <lineage>
        <taxon>Eukaryota</taxon>
        <taxon>Viridiplantae</taxon>
        <taxon>Streptophyta</taxon>
        <taxon>Embryophyta</taxon>
        <taxon>Tracheophyta</taxon>
        <taxon>Spermatophyta</taxon>
        <taxon>Magnoliopsida</taxon>
        <taxon>eudicotyledons</taxon>
        <taxon>Gunneridae</taxon>
        <taxon>Pentapetalae</taxon>
        <taxon>rosids</taxon>
        <taxon>fabids</taxon>
        <taxon>Fabales</taxon>
        <taxon>Fabaceae</taxon>
        <taxon>Papilionoideae</taxon>
        <taxon>50 kb inversion clade</taxon>
        <taxon>NPAAA clade</taxon>
        <taxon>Hologalegina</taxon>
        <taxon>IRL clade</taxon>
        <taxon>Trifolieae</taxon>
        <taxon>Trifolium</taxon>
    </lineage>
</organism>
<evidence type="ECO:0000256" key="1">
    <source>
        <dbReference type="ARBA" id="ARBA00004123"/>
    </source>
</evidence>
<keyword evidence="3" id="KW-0539">Nucleus</keyword>
<dbReference type="AlphaFoldDB" id="A0A392N0B5"/>
<keyword evidence="6" id="KW-1185">Reference proteome</keyword>
<dbReference type="GO" id="GO:0045292">
    <property type="term" value="P:mRNA cis splicing, via spliceosome"/>
    <property type="evidence" value="ECO:0007669"/>
    <property type="project" value="TreeGrafter"/>
</dbReference>
<feature type="region of interest" description="Disordered" evidence="4">
    <location>
        <begin position="1"/>
        <end position="28"/>
    </location>
</feature>
<evidence type="ECO:0000313" key="6">
    <source>
        <dbReference type="Proteomes" id="UP000265520"/>
    </source>
</evidence>
<comment type="subcellular location">
    <subcellularLocation>
        <location evidence="1">Nucleus</location>
    </subcellularLocation>
</comment>
<reference evidence="5 6" key="1">
    <citation type="journal article" date="2018" name="Front. Plant Sci.">
        <title>Red Clover (Trifolium pratense) and Zigzag Clover (T. medium) - A Picture of Genomic Similarities and Differences.</title>
        <authorList>
            <person name="Dluhosova J."/>
            <person name="Istvanek J."/>
            <person name="Nedelnik J."/>
            <person name="Repkova J."/>
        </authorList>
    </citation>
    <scope>NUCLEOTIDE SEQUENCE [LARGE SCALE GENOMIC DNA]</scope>
    <source>
        <strain evidence="6">cv. 10/8</strain>
        <tissue evidence="5">Leaf</tissue>
    </source>
</reference>
<dbReference type="GO" id="GO:0000481">
    <property type="term" value="P:maturation of 5S rRNA"/>
    <property type="evidence" value="ECO:0007669"/>
    <property type="project" value="TreeGrafter"/>
</dbReference>
<evidence type="ECO:0000256" key="2">
    <source>
        <dbReference type="ARBA" id="ARBA00006076"/>
    </source>
</evidence>
<dbReference type="PANTHER" id="PTHR14152">
    <property type="entry name" value="SQUAMOUS CELL CARCINOMA ANTIGEN RECOGNISED BY CYTOTOXIC T LYMPHOCYTES"/>
    <property type="match status" value="1"/>
</dbReference>
<evidence type="ECO:0000256" key="3">
    <source>
        <dbReference type="ARBA" id="ARBA00023242"/>
    </source>
</evidence>